<dbReference type="HOGENOM" id="CLU_143714_0_0_1"/>
<dbReference type="eggNOG" id="ENOG502TJSX">
    <property type="taxonomic scope" value="Eukaryota"/>
</dbReference>
<dbReference type="STRING" id="31234.E3NG64"/>
<dbReference type="EMBL" id="DS268650">
    <property type="protein sequence ID" value="EFO96970.1"/>
    <property type="molecule type" value="Genomic_DNA"/>
</dbReference>
<feature type="region of interest" description="Disordered" evidence="1">
    <location>
        <begin position="133"/>
        <end position="163"/>
    </location>
</feature>
<reference evidence="2" key="1">
    <citation type="submission" date="2007-07" db="EMBL/GenBank/DDBJ databases">
        <title>PCAP assembly of the Caenorhabditis remanei genome.</title>
        <authorList>
            <consortium name="The Caenorhabditis remanei Sequencing Consortium"/>
            <person name="Wilson R.K."/>
        </authorList>
    </citation>
    <scope>NUCLEOTIDE SEQUENCE [LARGE SCALE GENOMIC DNA]</scope>
    <source>
        <strain evidence="2">PB4641</strain>
    </source>
</reference>
<proteinExistence type="predicted"/>
<protein>
    <submittedName>
        <fullName evidence="2">Uncharacterized protein</fullName>
    </submittedName>
</protein>
<keyword evidence="3" id="KW-1185">Reference proteome</keyword>
<evidence type="ECO:0000313" key="2">
    <source>
        <dbReference type="EMBL" id="EFO96970.1"/>
    </source>
</evidence>
<evidence type="ECO:0000256" key="1">
    <source>
        <dbReference type="SAM" id="MobiDB-lite"/>
    </source>
</evidence>
<sequence>MWWDITPACLLNGPGIVTYSLCNSCANSMQIRDRTYYSLFCATCEKRTFAMKYPGHAQKFPITLYGLKTEDGKLVENGESTWKNMLPCVLKGRGSVVSVVLGGCCRPSIIVDKGQLRFNFCEECQKRSSWAKFPKPMSKMPAKTIERENPQPTTHQSTSTEQK</sequence>
<gene>
    <name evidence="2" type="ORF">CRE_19495</name>
</gene>
<name>E3NG64_CAERE</name>
<evidence type="ECO:0000313" key="3">
    <source>
        <dbReference type="Proteomes" id="UP000008281"/>
    </source>
</evidence>
<accession>E3NG64</accession>
<feature type="compositionally biased region" description="Polar residues" evidence="1">
    <location>
        <begin position="150"/>
        <end position="163"/>
    </location>
</feature>
<dbReference type="AlphaFoldDB" id="E3NG64"/>
<dbReference type="InParanoid" id="E3NG64"/>
<organism evidence="3">
    <name type="scientific">Caenorhabditis remanei</name>
    <name type="common">Caenorhabditis vulgaris</name>
    <dbReference type="NCBI Taxonomy" id="31234"/>
    <lineage>
        <taxon>Eukaryota</taxon>
        <taxon>Metazoa</taxon>
        <taxon>Ecdysozoa</taxon>
        <taxon>Nematoda</taxon>
        <taxon>Chromadorea</taxon>
        <taxon>Rhabditida</taxon>
        <taxon>Rhabditina</taxon>
        <taxon>Rhabditomorpha</taxon>
        <taxon>Rhabditoidea</taxon>
        <taxon>Rhabditidae</taxon>
        <taxon>Peloderinae</taxon>
        <taxon>Caenorhabditis</taxon>
    </lineage>
</organism>
<dbReference type="Proteomes" id="UP000008281">
    <property type="component" value="Unassembled WGS sequence"/>
</dbReference>